<reference evidence="1 2" key="1">
    <citation type="submission" date="2021-06" db="EMBL/GenBank/DDBJ databases">
        <authorList>
            <person name="Sun Q."/>
            <person name="Li D."/>
        </authorList>
    </citation>
    <scope>NUCLEOTIDE SEQUENCE [LARGE SCALE GENOMIC DNA]</scope>
    <source>
        <strain evidence="1 2">MSJ-11</strain>
    </source>
</reference>
<comment type="caution">
    <text evidence="1">The sequence shown here is derived from an EMBL/GenBank/DDBJ whole genome shotgun (WGS) entry which is preliminary data.</text>
</comment>
<name>A0ABS6EG75_9CLOT</name>
<dbReference type="RefSeq" id="WP_216438706.1">
    <property type="nucleotide sequence ID" value="NZ_JAHLQF010000002.1"/>
</dbReference>
<organism evidence="1 2">
    <name type="scientific">Clostridium mobile</name>
    <dbReference type="NCBI Taxonomy" id="2841512"/>
    <lineage>
        <taxon>Bacteria</taxon>
        <taxon>Bacillati</taxon>
        <taxon>Bacillota</taxon>
        <taxon>Clostridia</taxon>
        <taxon>Eubacteriales</taxon>
        <taxon>Clostridiaceae</taxon>
        <taxon>Clostridium</taxon>
    </lineage>
</organism>
<evidence type="ECO:0000313" key="1">
    <source>
        <dbReference type="EMBL" id="MBU5484218.1"/>
    </source>
</evidence>
<proteinExistence type="predicted"/>
<keyword evidence="2" id="KW-1185">Reference proteome</keyword>
<gene>
    <name evidence="1" type="ORF">KQI86_07735</name>
</gene>
<protein>
    <submittedName>
        <fullName evidence="1">Uncharacterized protein</fullName>
    </submittedName>
</protein>
<dbReference type="Proteomes" id="UP000726170">
    <property type="component" value="Unassembled WGS sequence"/>
</dbReference>
<dbReference type="EMBL" id="JAHLQF010000002">
    <property type="protein sequence ID" value="MBU5484218.1"/>
    <property type="molecule type" value="Genomic_DNA"/>
</dbReference>
<sequence>MSRVNNTVIMATRVLQDRTMLYDLSKKLIKLIKFGANPLSENKYGKLPLQIATDGVDEKLIAILENSAD</sequence>
<accession>A0ABS6EG75</accession>
<evidence type="ECO:0000313" key="2">
    <source>
        <dbReference type="Proteomes" id="UP000726170"/>
    </source>
</evidence>